<gene>
    <name evidence="8" type="ORF">GCM10010916_27000</name>
</gene>
<sequence length="282" mass="30966">MLVKAASTMVDSSVITFARFFFGIVFLGLFMLLKDGRIQLRTKLTWIWLGALGKSINYLFENLAISIGFAYGNILVPPIQTVTLLLISTLWFKEHISSRGWMAAGLCIMGVLFISWNGQPLDILWSGNGLTTLLFALSGIGAAIHVLSQKMLIKDMDTGNMNFSVFFWCSVLMAIPLPIQSEGFVGPITGSAWLALIGLGLITGLSFYWFAEAIRRVPFAMAVIVGNSMVLFTILWSFLFLEESITRYIIIGTIIFLAGLLLLNLPSGKPAAAKKKPIENAV</sequence>
<proteinExistence type="inferred from homology"/>
<dbReference type="InterPro" id="IPR000620">
    <property type="entry name" value="EamA_dom"/>
</dbReference>
<evidence type="ECO:0000256" key="2">
    <source>
        <dbReference type="ARBA" id="ARBA00007362"/>
    </source>
</evidence>
<evidence type="ECO:0000256" key="3">
    <source>
        <dbReference type="ARBA" id="ARBA00022692"/>
    </source>
</evidence>
<dbReference type="InterPro" id="IPR037185">
    <property type="entry name" value="EmrE-like"/>
</dbReference>
<feature type="domain" description="EamA" evidence="7">
    <location>
        <begin position="133"/>
        <end position="264"/>
    </location>
</feature>
<feature type="transmembrane region" description="Helical" evidence="6">
    <location>
        <begin position="45"/>
        <end position="68"/>
    </location>
</feature>
<feature type="transmembrane region" description="Helical" evidence="6">
    <location>
        <begin position="191"/>
        <end position="210"/>
    </location>
</feature>
<reference evidence="8" key="2">
    <citation type="submission" date="2020-09" db="EMBL/GenBank/DDBJ databases">
        <authorList>
            <person name="Sun Q."/>
            <person name="Zhou Y."/>
        </authorList>
    </citation>
    <scope>NUCLEOTIDE SEQUENCE</scope>
    <source>
        <strain evidence="8">CGMCC 1.12987</strain>
    </source>
</reference>
<dbReference type="Gene3D" id="1.10.3730.20">
    <property type="match status" value="1"/>
</dbReference>
<dbReference type="Proteomes" id="UP000644756">
    <property type="component" value="Unassembled WGS sequence"/>
</dbReference>
<dbReference type="PANTHER" id="PTHR32322:SF2">
    <property type="entry name" value="EAMA DOMAIN-CONTAINING PROTEIN"/>
    <property type="match status" value="1"/>
</dbReference>
<comment type="caution">
    <text evidence="8">The sequence shown here is derived from an EMBL/GenBank/DDBJ whole genome shotgun (WGS) entry which is preliminary data.</text>
</comment>
<comment type="similarity">
    <text evidence="2">Belongs to the EamA transporter family.</text>
</comment>
<feature type="transmembrane region" description="Helical" evidence="6">
    <location>
        <begin position="123"/>
        <end position="147"/>
    </location>
</feature>
<dbReference type="PANTHER" id="PTHR32322">
    <property type="entry name" value="INNER MEMBRANE TRANSPORTER"/>
    <property type="match status" value="1"/>
</dbReference>
<feature type="transmembrane region" description="Helical" evidence="6">
    <location>
        <begin position="245"/>
        <end position="265"/>
    </location>
</feature>
<dbReference type="SUPFAM" id="SSF103481">
    <property type="entry name" value="Multidrug resistance efflux transporter EmrE"/>
    <property type="match status" value="2"/>
</dbReference>
<feature type="transmembrane region" description="Helical" evidence="6">
    <location>
        <begin position="99"/>
        <end position="117"/>
    </location>
</feature>
<feature type="transmembrane region" description="Helical" evidence="6">
    <location>
        <begin position="159"/>
        <end position="179"/>
    </location>
</feature>
<feature type="transmembrane region" description="Helical" evidence="6">
    <location>
        <begin position="217"/>
        <end position="239"/>
    </location>
</feature>
<accession>A0A917FVC6</accession>
<evidence type="ECO:0000256" key="1">
    <source>
        <dbReference type="ARBA" id="ARBA00004127"/>
    </source>
</evidence>
<feature type="domain" description="EamA" evidence="7">
    <location>
        <begin position="2"/>
        <end position="115"/>
    </location>
</feature>
<keyword evidence="4 6" id="KW-1133">Transmembrane helix</keyword>
<evidence type="ECO:0000256" key="6">
    <source>
        <dbReference type="SAM" id="Phobius"/>
    </source>
</evidence>
<organism evidence="8 9">
    <name type="scientific">Paenibacillus abyssi</name>
    <dbReference type="NCBI Taxonomy" id="1340531"/>
    <lineage>
        <taxon>Bacteria</taxon>
        <taxon>Bacillati</taxon>
        <taxon>Bacillota</taxon>
        <taxon>Bacilli</taxon>
        <taxon>Bacillales</taxon>
        <taxon>Paenibacillaceae</taxon>
        <taxon>Paenibacillus</taxon>
    </lineage>
</organism>
<comment type="subcellular location">
    <subcellularLocation>
        <location evidence="1">Endomembrane system</location>
        <topology evidence="1">Multi-pass membrane protein</topology>
    </subcellularLocation>
</comment>
<evidence type="ECO:0000313" key="9">
    <source>
        <dbReference type="Proteomes" id="UP000644756"/>
    </source>
</evidence>
<keyword evidence="3 6" id="KW-0812">Transmembrane</keyword>
<evidence type="ECO:0000256" key="5">
    <source>
        <dbReference type="ARBA" id="ARBA00023136"/>
    </source>
</evidence>
<feature type="transmembrane region" description="Helical" evidence="6">
    <location>
        <begin position="12"/>
        <end position="33"/>
    </location>
</feature>
<keyword evidence="9" id="KW-1185">Reference proteome</keyword>
<dbReference type="InterPro" id="IPR050638">
    <property type="entry name" value="AA-Vitamin_Transporters"/>
</dbReference>
<dbReference type="GO" id="GO:0016020">
    <property type="term" value="C:membrane"/>
    <property type="evidence" value="ECO:0007669"/>
    <property type="project" value="UniProtKB-SubCell"/>
</dbReference>
<name>A0A917FVC6_9BACL</name>
<reference evidence="8" key="1">
    <citation type="journal article" date="2014" name="Int. J. Syst. Evol. Microbiol.">
        <title>Complete genome sequence of Corynebacterium casei LMG S-19264T (=DSM 44701T), isolated from a smear-ripened cheese.</title>
        <authorList>
            <consortium name="US DOE Joint Genome Institute (JGI-PGF)"/>
            <person name="Walter F."/>
            <person name="Albersmeier A."/>
            <person name="Kalinowski J."/>
            <person name="Ruckert C."/>
        </authorList>
    </citation>
    <scope>NUCLEOTIDE SEQUENCE</scope>
    <source>
        <strain evidence="8">CGMCC 1.12987</strain>
    </source>
</reference>
<keyword evidence="5 6" id="KW-0472">Membrane</keyword>
<feature type="transmembrane region" description="Helical" evidence="6">
    <location>
        <begin position="74"/>
        <end position="92"/>
    </location>
</feature>
<evidence type="ECO:0000259" key="7">
    <source>
        <dbReference type="Pfam" id="PF00892"/>
    </source>
</evidence>
<dbReference type="AlphaFoldDB" id="A0A917FVC6"/>
<evidence type="ECO:0000256" key="4">
    <source>
        <dbReference type="ARBA" id="ARBA00022989"/>
    </source>
</evidence>
<protein>
    <recommendedName>
        <fullName evidence="7">EamA domain-containing protein</fullName>
    </recommendedName>
</protein>
<dbReference type="Pfam" id="PF00892">
    <property type="entry name" value="EamA"/>
    <property type="match status" value="2"/>
</dbReference>
<dbReference type="EMBL" id="BMGR01000008">
    <property type="protein sequence ID" value="GGG08757.1"/>
    <property type="molecule type" value="Genomic_DNA"/>
</dbReference>
<evidence type="ECO:0000313" key="8">
    <source>
        <dbReference type="EMBL" id="GGG08757.1"/>
    </source>
</evidence>